<organism evidence="1">
    <name type="scientific">Tanacetum cinerariifolium</name>
    <name type="common">Dalmatian daisy</name>
    <name type="synonym">Chrysanthemum cinerariifolium</name>
    <dbReference type="NCBI Taxonomy" id="118510"/>
    <lineage>
        <taxon>Eukaryota</taxon>
        <taxon>Viridiplantae</taxon>
        <taxon>Streptophyta</taxon>
        <taxon>Embryophyta</taxon>
        <taxon>Tracheophyta</taxon>
        <taxon>Spermatophyta</taxon>
        <taxon>Magnoliopsida</taxon>
        <taxon>eudicotyledons</taxon>
        <taxon>Gunneridae</taxon>
        <taxon>Pentapetalae</taxon>
        <taxon>asterids</taxon>
        <taxon>campanulids</taxon>
        <taxon>Asterales</taxon>
        <taxon>Asteraceae</taxon>
        <taxon>Asteroideae</taxon>
        <taxon>Anthemideae</taxon>
        <taxon>Anthemidinae</taxon>
        <taxon>Tanacetum</taxon>
    </lineage>
</organism>
<reference evidence="1" key="1">
    <citation type="journal article" date="2019" name="Sci. Rep.">
        <title>Draft genome of Tanacetum cinerariifolium, the natural source of mosquito coil.</title>
        <authorList>
            <person name="Yamashiro T."/>
            <person name="Shiraishi A."/>
            <person name="Satake H."/>
            <person name="Nakayama K."/>
        </authorList>
    </citation>
    <scope>NUCLEOTIDE SEQUENCE</scope>
</reference>
<sequence>VQQVRPHLMPVMQQLYIVSFTVDTDASCIEKPTYKQIIVAPSIGLVIAATMHSGFKRKRYRIGPRLRLSYMGRPLNLERFSHYVDTLDSTEVVKVVIDIAYIGDVASIFYVLAHTQQTDFNPSDSITSVVPLNGCSNFESSKLSYDHASLNTMNALKMVGPSASSAPLISNASTDGSLRIEGEIKGIDALHQGKEVTGCDWDNMISDASKPYIVTKTWTWKEQGTEKLSRYSCNKILNKRRL</sequence>
<accession>A0A699INK4</accession>
<proteinExistence type="predicted"/>
<gene>
    <name evidence="1" type="ORF">Tci_527851</name>
</gene>
<evidence type="ECO:0000313" key="1">
    <source>
        <dbReference type="EMBL" id="GEZ55878.1"/>
    </source>
</evidence>
<dbReference type="AlphaFoldDB" id="A0A699INK4"/>
<name>A0A699INK4_TANCI</name>
<feature type="non-terminal residue" evidence="1">
    <location>
        <position position="1"/>
    </location>
</feature>
<comment type="caution">
    <text evidence="1">The sequence shown here is derived from an EMBL/GenBank/DDBJ whole genome shotgun (WGS) entry which is preliminary data.</text>
</comment>
<dbReference type="EMBL" id="BKCJ010293692">
    <property type="protein sequence ID" value="GEZ55878.1"/>
    <property type="molecule type" value="Genomic_DNA"/>
</dbReference>
<protein>
    <submittedName>
        <fullName evidence="1">Protein tesmin/TSO1-like CXC 2 isoform X2</fullName>
    </submittedName>
</protein>